<dbReference type="PANTHER" id="PTHR31260">
    <property type="entry name" value="CYSTATIN/MONELLIN SUPERFAMILY PROTEIN"/>
    <property type="match status" value="1"/>
</dbReference>
<reference evidence="1" key="1">
    <citation type="submission" date="2021-01" db="EMBL/GenBank/DDBJ databases">
        <authorList>
            <person name="Bezrukov I."/>
        </authorList>
    </citation>
    <scope>NUCLEOTIDE SEQUENCE</scope>
</reference>
<organism evidence="1 2">
    <name type="scientific">Arabidopsis arenosa</name>
    <name type="common">Sand rock-cress</name>
    <name type="synonym">Cardaminopsis arenosa</name>
    <dbReference type="NCBI Taxonomy" id="38785"/>
    <lineage>
        <taxon>Eukaryota</taxon>
        <taxon>Viridiplantae</taxon>
        <taxon>Streptophyta</taxon>
        <taxon>Embryophyta</taxon>
        <taxon>Tracheophyta</taxon>
        <taxon>Spermatophyta</taxon>
        <taxon>Magnoliopsida</taxon>
        <taxon>eudicotyledons</taxon>
        <taxon>Gunneridae</taxon>
        <taxon>Pentapetalae</taxon>
        <taxon>rosids</taxon>
        <taxon>malvids</taxon>
        <taxon>Brassicales</taxon>
        <taxon>Brassicaceae</taxon>
        <taxon>Camelineae</taxon>
        <taxon>Arabidopsis</taxon>
    </lineage>
</organism>
<proteinExistence type="predicted"/>
<dbReference type="InterPro" id="IPR006462">
    <property type="entry name" value="MS5"/>
</dbReference>
<sequence>MATDEHEPPPERKRKLEKITPTVEETSRTLYVLEEGRYVPVKKGSDGGYVSPSACDSDEDVDQVLEEEYHRQLRESDGFDCDLYIPNGSVLPYKCADHHQDVIGICAKVGLHCYNFQKDSNFQLLRLEKYNSMLTGLVTYFITAHVKDPATNSPFVFQTCVTQSTCYYNEDYRIATQTCRIKPETTQGSEVKDENCHGDYEAIDDFYKDSDIRENDWLNLYADYAFFTLWENGLTKLKFATPLEIKKVVVQTRETMKPKEKLKAGNAIFYISFRDCGLTEDHRAVVRRTTDGHPEHLFLEVKCPVADLSSCSIN</sequence>
<dbReference type="EMBL" id="LR999457">
    <property type="protein sequence ID" value="CAE6169687.1"/>
    <property type="molecule type" value="Genomic_DNA"/>
</dbReference>
<evidence type="ECO:0000313" key="2">
    <source>
        <dbReference type="Proteomes" id="UP000682877"/>
    </source>
</evidence>
<dbReference type="PANTHER" id="PTHR31260:SF28">
    <property type="entry name" value="CYSTATIN DOMAIN PROTEIN"/>
    <property type="match status" value="1"/>
</dbReference>
<dbReference type="Pfam" id="PF04776">
    <property type="entry name" value="protein_MS5"/>
    <property type="match status" value="1"/>
</dbReference>
<dbReference type="NCBIfam" id="TIGR01572">
    <property type="entry name" value="A_thl_para_3677"/>
    <property type="match status" value="1"/>
</dbReference>
<evidence type="ECO:0000313" key="1">
    <source>
        <dbReference type="EMBL" id="CAE6169687.1"/>
    </source>
</evidence>
<accession>A0A8S2ARA9</accession>
<gene>
    <name evidence="1" type="ORF">AARE701A_LOCUS18135</name>
</gene>
<keyword evidence="2" id="KW-1185">Reference proteome</keyword>
<dbReference type="AlphaFoldDB" id="A0A8S2ARA9"/>
<dbReference type="Proteomes" id="UP000682877">
    <property type="component" value="Chromosome 7"/>
</dbReference>
<name>A0A8S2ARA9_ARAAE</name>
<protein>
    <submittedName>
        <fullName evidence="1">Uncharacterized protein</fullName>
    </submittedName>
</protein>